<organism evidence="2 3">
    <name type="scientific">Ensete ventricosum</name>
    <name type="common">Abyssinian banana</name>
    <name type="synonym">Musa ensete</name>
    <dbReference type="NCBI Taxonomy" id="4639"/>
    <lineage>
        <taxon>Eukaryota</taxon>
        <taxon>Viridiplantae</taxon>
        <taxon>Streptophyta</taxon>
        <taxon>Embryophyta</taxon>
        <taxon>Tracheophyta</taxon>
        <taxon>Spermatophyta</taxon>
        <taxon>Magnoliopsida</taxon>
        <taxon>Liliopsida</taxon>
        <taxon>Zingiberales</taxon>
        <taxon>Musaceae</taxon>
        <taxon>Ensete</taxon>
    </lineage>
</organism>
<feature type="compositionally biased region" description="Basic and acidic residues" evidence="1">
    <location>
        <begin position="1"/>
        <end position="10"/>
    </location>
</feature>
<dbReference type="Proteomes" id="UP001222027">
    <property type="component" value="Unassembled WGS sequence"/>
</dbReference>
<proteinExistence type="predicted"/>
<name>A0AAV8QCY9_ENSVE</name>
<keyword evidence="3" id="KW-1185">Reference proteome</keyword>
<sequence>MMRIKSEENRSKHRKEQKQKKKKCHTPNKQGRQEKEGKKKTGVTHSDTFPACETAKSRNHLLIGFFLDLPRVKLSSCPGIDFLLFNLNPVHTNVLSLPWQEVGVERIMTRARRSSARDYICKGV</sequence>
<evidence type="ECO:0000313" key="2">
    <source>
        <dbReference type="EMBL" id="KAJ8471223.1"/>
    </source>
</evidence>
<accession>A0AAV8QCY9</accession>
<gene>
    <name evidence="2" type="ORF">OPV22_025566</name>
</gene>
<protein>
    <submittedName>
        <fullName evidence="2">Uncharacterized protein</fullName>
    </submittedName>
</protein>
<feature type="compositionally biased region" description="Basic residues" evidence="1">
    <location>
        <begin position="11"/>
        <end position="26"/>
    </location>
</feature>
<comment type="caution">
    <text evidence="2">The sequence shown here is derived from an EMBL/GenBank/DDBJ whole genome shotgun (WGS) entry which is preliminary data.</text>
</comment>
<dbReference type="EMBL" id="JAQQAF010000007">
    <property type="protein sequence ID" value="KAJ8471223.1"/>
    <property type="molecule type" value="Genomic_DNA"/>
</dbReference>
<evidence type="ECO:0000256" key="1">
    <source>
        <dbReference type="SAM" id="MobiDB-lite"/>
    </source>
</evidence>
<dbReference type="AlphaFoldDB" id="A0AAV8QCY9"/>
<evidence type="ECO:0000313" key="3">
    <source>
        <dbReference type="Proteomes" id="UP001222027"/>
    </source>
</evidence>
<feature type="region of interest" description="Disordered" evidence="1">
    <location>
        <begin position="1"/>
        <end position="48"/>
    </location>
</feature>
<reference evidence="2 3" key="1">
    <citation type="submission" date="2022-12" db="EMBL/GenBank/DDBJ databases">
        <title>Chromosome-scale assembly of the Ensete ventricosum genome.</title>
        <authorList>
            <person name="Dussert Y."/>
            <person name="Stocks J."/>
            <person name="Wendawek A."/>
            <person name="Woldeyes F."/>
            <person name="Nichols R.A."/>
            <person name="Borrell J.S."/>
        </authorList>
    </citation>
    <scope>NUCLEOTIDE SEQUENCE [LARGE SCALE GENOMIC DNA]</scope>
    <source>
        <strain evidence="3">cv. Maze</strain>
        <tissue evidence="2">Seeds</tissue>
    </source>
</reference>